<dbReference type="GeneTree" id="ENSGT00390000008029"/>
<dbReference type="Pfam" id="PF08661">
    <property type="entry name" value="Rep_fac-A_3"/>
    <property type="match status" value="1"/>
</dbReference>
<dbReference type="HOGENOM" id="CLU_141922_0_1_1"/>
<sequence length="122" mass="13584">MADLTDLPKSRINASMLAEFIDQPVCFLGRLEKIHPSGKMFILSDGEGKNGTIELMEPLDEEISGIVEVVGRVTAKATIMCSSYIHFKEDVSPFVHVGLLLRTVKIIHEFPQYFPLAAVQHD</sequence>
<evidence type="ECO:0000256" key="8">
    <source>
        <dbReference type="ARBA" id="ARBA00023204"/>
    </source>
</evidence>
<dbReference type="GO" id="GO:0005662">
    <property type="term" value="C:DNA replication factor A complex"/>
    <property type="evidence" value="ECO:0007669"/>
    <property type="project" value="TreeGrafter"/>
</dbReference>
<proteinExistence type="inferred from homology"/>
<keyword evidence="3" id="KW-1017">Isopeptide bond</keyword>
<dbReference type="GO" id="GO:0006260">
    <property type="term" value="P:DNA replication"/>
    <property type="evidence" value="ECO:0007669"/>
    <property type="project" value="UniProtKB-KW"/>
</dbReference>
<evidence type="ECO:0000256" key="6">
    <source>
        <dbReference type="ARBA" id="ARBA00022843"/>
    </source>
</evidence>
<name>H0WHP7_OTOGA</name>
<dbReference type="SUPFAM" id="SSF50249">
    <property type="entry name" value="Nucleic acid-binding proteins"/>
    <property type="match status" value="1"/>
</dbReference>
<dbReference type="PANTHER" id="PTHR15114">
    <property type="entry name" value="REPLICATION PROTEIN A3"/>
    <property type="match status" value="1"/>
</dbReference>
<dbReference type="EMBL" id="AAQR03012844">
    <property type="status" value="NOT_ANNOTATED_CDS"/>
    <property type="molecule type" value="Genomic_DNA"/>
</dbReference>
<evidence type="ECO:0000256" key="11">
    <source>
        <dbReference type="ARBA" id="ARBA00079285"/>
    </source>
</evidence>
<keyword evidence="7" id="KW-0233">DNA recombination</keyword>
<dbReference type="InParanoid" id="H0WHP7"/>
<dbReference type="Proteomes" id="UP000005225">
    <property type="component" value="Unassembled WGS sequence"/>
</dbReference>
<evidence type="ECO:0000256" key="4">
    <source>
        <dbReference type="ARBA" id="ARBA00022705"/>
    </source>
</evidence>
<dbReference type="OMA" id="MRCAVGN"/>
<dbReference type="FunCoup" id="H0WHP7">
    <property type="interactions" value="997"/>
</dbReference>
<dbReference type="AlphaFoldDB" id="H0WHP7"/>
<keyword evidence="6" id="KW-0832">Ubl conjugation</keyword>
<comment type="subcellular location">
    <subcellularLocation>
        <location evidence="1">Nucleus</location>
    </subcellularLocation>
</comment>
<dbReference type="eggNOG" id="ENOG502S203">
    <property type="taxonomic scope" value="Eukaryota"/>
</dbReference>
<keyword evidence="8" id="KW-0234">DNA repair</keyword>
<comment type="similarity">
    <text evidence="2">Belongs to the replication factor A protein 3 family.</text>
</comment>
<dbReference type="GO" id="GO:0006298">
    <property type="term" value="P:mismatch repair"/>
    <property type="evidence" value="ECO:0007669"/>
    <property type="project" value="TreeGrafter"/>
</dbReference>
<dbReference type="GO" id="GO:0000724">
    <property type="term" value="P:double-strand break repair via homologous recombination"/>
    <property type="evidence" value="ECO:0007669"/>
    <property type="project" value="TreeGrafter"/>
</dbReference>
<dbReference type="GO" id="GO:0006289">
    <property type="term" value="P:nucleotide-excision repair"/>
    <property type="evidence" value="ECO:0007669"/>
    <property type="project" value="TreeGrafter"/>
</dbReference>
<dbReference type="GO" id="GO:0003684">
    <property type="term" value="F:damaged DNA binding"/>
    <property type="evidence" value="ECO:0007669"/>
    <property type="project" value="TreeGrafter"/>
</dbReference>
<organism evidence="12 13">
    <name type="scientific">Otolemur garnettii</name>
    <name type="common">Small-eared galago</name>
    <name type="synonym">Garnett's greater bushbaby</name>
    <dbReference type="NCBI Taxonomy" id="30611"/>
    <lineage>
        <taxon>Eukaryota</taxon>
        <taxon>Metazoa</taxon>
        <taxon>Chordata</taxon>
        <taxon>Craniata</taxon>
        <taxon>Vertebrata</taxon>
        <taxon>Euteleostomi</taxon>
        <taxon>Mammalia</taxon>
        <taxon>Eutheria</taxon>
        <taxon>Euarchontoglires</taxon>
        <taxon>Primates</taxon>
        <taxon>Strepsirrhini</taxon>
        <taxon>Lorisiformes</taxon>
        <taxon>Galagidae</taxon>
        <taxon>Otolemur</taxon>
    </lineage>
</organism>
<keyword evidence="5" id="KW-0227">DNA damage</keyword>
<dbReference type="GO" id="GO:0003697">
    <property type="term" value="F:single-stranded DNA binding"/>
    <property type="evidence" value="ECO:0007669"/>
    <property type="project" value="TreeGrafter"/>
</dbReference>
<evidence type="ECO:0000256" key="2">
    <source>
        <dbReference type="ARBA" id="ARBA00009761"/>
    </source>
</evidence>
<dbReference type="GO" id="GO:0006284">
    <property type="term" value="P:base-excision repair"/>
    <property type="evidence" value="ECO:0007669"/>
    <property type="project" value="TreeGrafter"/>
</dbReference>
<dbReference type="CDD" id="cd04479">
    <property type="entry name" value="RPA3"/>
    <property type="match status" value="1"/>
</dbReference>
<dbReference type="Gene3D" id="2.40.50.140">
    <property type="entry name" value="Nucleic acid-binding proteins"/>
    <property type="match status" value="1"/>
</dbReference>
<evidence type="ECO:0000256" key="1">
    <source>
        <dbReference type="ARBA" id="ARBA00004123"/>
    </source>
</evidence>
<evidence type="ECO:0000256" key="7">
    <source>
        <dbReference type="ARBA" id="ARBA00023172"/>
    </source>
</evidence>
<keyword evidence="9" id="KW-0539">Nucleus</keyword>
<reference evidence="13" key="1">
    <citation type="submission" date="2011-03" db="EMBL/GenBank/DDBJ databases">
        <title>Version 3 of the genome sequence of Otolemur garnettii (Bushbaby).</title>
        <authorList>
            <consortium name="The Broad Institute Genome Sequencing Platform"/>
            <person name="Di Palma F."/>
            <person name="Johnson J."/>
            <person name="Lander E.S."/>
            <person name="Lindblad-Toh K."/>
            <person name="Jaffe D.B."/>
            <person name="Gnerre S."/>
            <person name="MacCallum I."/>
            <person name="Przybylski D."/>
            <person name="Ribeiro F.J."/>
            <person name="Burton J.N."/>
            <person name="Walker B.J."/>
            <person name="Sharpe T."/>
            <person name="Hall G."/>
        </authorList>
    </citation>
    <scope>NUCLEOTIDE SEQUENCE [LARGE SCALE GENOMIC DNA]</scope>
</reference>
<dbReference type="FunFam" id="2.40.50.140:FF:000187">
    <property type="entry name" value="Replication protein A 14 kDa subunit"/>
    <property type="match status" value="1"/>
</dbReference>
<protein>
    <recommendedName>
        <fullName evidence="10">Replication protein A 14 kDa subunit</fullName>
    </recommendedName>
    <alternativeName>
        <fullName evidence="11">Replication factor A protein 3</fullName>
    </alternativeName>
</protein>
<dbReference type="GO" id="GO:0035861">
    <property type="term" value="C:site of double-strand break"/>
    <property type="evidence" value="ECO:0007669"/>
    <property type="project" value="TreeGrafter"/>
</dbReference>
<dbReference type="STRING" id="30611.ENSOGAP00000000910"/>
<evidence type="ECO:0000256" key="9">
    <source>
        <dbReference type="ARBA" id="ARBA00023242"/>
    </source>
</evidence>
<keyword evidence="4" id="KW-0235">DNA replication</keyword>
<evidence type="ECO:0000313" key="12">
    <source>
        <dbReference type="Ensembl" id="ENSOGAP00000000910.2"/>
    </source>
</evidence>
<dbReference type="EMBL" id="AAQR03012843">
    <property type="status" value="NOT_ANNOTATED_CDS"/>
    <property type="molecule type" value="Genomic_DNA"/>
</dbReference>
<evidence type="ECO:0000313" key="13">
    <source>
        <dbReference type="Proteomes" id="UP000005225"/>
    </source>
</evidence>
<dbReference type="InterPro" id="IPR012340">
    <property type="entry name" value="NA-bd_OB-fold"/>
</dbReference>
<reference evidence="12" key="3">
    <citation type="submission" date="2025-09" db="UniProtKB">
        <authorList>
            <consortium name="Ensembl"/>
        </authorList>
    </citation>
    <scope>IDENTIFICATION</scope>
</reference>
<keyword evidence="13" id="KW-1185">Reference proteome</keyword>
<evidence type="ECO:0000256" key="5">
    <source>
        <dbReference type="ARBA" id="ARBA00022763"/>
    </source>
</evidence>
<evidence type="ECO:0000256" key="3">
    <source>
        <dbReference type="ARBA" id="ARBA00022499"/>
    </source>
</evidence>
<dbReference type="InterPro" id="IPR013970">
    <property type="entry name" value="Rfa2"/>
</dbReference>
<evidence type="ECO:0000256" key="10">
    <source>
        <dbReference type="ARBA" id="ARBA00068058"/>
    </source>
</evidence>
<reference evidence="12" key="2">
    <citation type="submission" date="2025-08" db="UniProtKB">
        <authorList>
            <consortium name="Ensembl"/>
        </authorList>
    </citation>
    <scope>IDENTIFICATION</scope>
</reference>
<dbReference type="PANTHER" id="PTHR15114:SF1">
    <property type="entry name" value="REPLICATION PROTEIN A 14 KDA SUBUNIT"/>
    <property type="match status" value="1"/>
</dbReference>
<dbReference type="GO" id="GO:0005654">
    <property type="term" value="C:nucleoplasm"/>
    <property type="evidence" value="ECO:0007669"/>
    <property type="project" value="UniProtKB-ARBA"/>
</dbReference>
<accession>H0WHP7</accession>
<dbReference type="Ensembl" id="ENSOGAT00000001019.2">
    <property type="protein sequence ID" value="ENSOGAP00000000910.2"/>
    <property type="gene ID" value="ENSOGAG00000001018.2"/>
</dbReference>